<dbReference type="PANTHER" id="PTHR31672">
    <property type="entry name" value="BNACNNG10540D PROTEIN"/>
    <property type="match status" value="1"/>
</dbReference>
<dbReference type="AlphaFoldDB" id="A0AAN8U707"/>
<evidence type="ECO:0000313" key="2">
    <source>
        <dbReference type="EMBL" id="KAK6797331.1"/>
    </source>
</evidence>
<keyword evidence="3" id="KW-1185">Reference proteome</keyword>
<dbReference type="InterPro" id="IPR036047">
    <property type="entry name" value="F-box-like_dom_sf"/>
</dbReference>
<gene>
    <name evidence="2" type="ORF">RDI58_005033</name>
</gene>
<dbReference type="Proteomes" id="UP001371456">
    <property type="component" value="Unassembled WGS sequence"/>
</dbReference>
<feature type="domain" description="F-box" evidence="1">
    <location>
        <begin position="1"/>
        <end position="58"/>
    </location>
</feature>
<dbReference type="EMBL" id="JBANQN010000002">
    <property type="protein sequence ID" value="KAK6797331.1"/>
    <property type="molecule type" value="Genomic_DNA"/>
</dbReference>
<dbReference type="InterPro" id="IPR013187">
    <property type="entry name" value="F-box-assoc_dom_typ3"/>
</dbReference>
<dbReference type="SMART" id="SM00256">
    <property type="entry name" value="FBOX"/>
    <property type="match status" value="1"/>
</dbReference>
<protein>
    <recommendedName>
        <fullName evidence="1">F-box domain-containing protein</fullName>
    </recommendedName>
</protein>
<dbReference type="InterPro" id="IPR001810">
    <property type="entry name" value="F-box_dom"/>
</dbReference>
<organism evidence="2 3">
    <name type="scientific">Solanum bulbocastanum</name>
    <name type="common">Wild potato</name>
    <dbReference type="NCBI Taxonomy" id="147425"/>
    <lineage>
        <taxon>Eukaryota</taxon>
        <taxon>Viridiplantae</taxon>
        <taxon>Streptophyta</taxon>
        <taxon>Embryophyta</taxon>
        <taxon>Tracheophyta</taxon>
        <taxon>Spermatophyta</taxon>
        <taxon>Magnoliopsida</taxon>
        <taxon>eudicotyledons</taxon>
        <taxon>Gunneridae</taxon>
        <taxon>Pentapetalae</taxon>
        <taxon>asterids</taxon>
        <taxon>lamiids</taxon>
        <taxon>Solanales</taxon>
        <taxon>Solanaceae</taxon>
        <taxon>Solanoideae</taxon>
        <taxon>Solaneae</taxon>
        <taxon>Solanum</taxon>
    </lineage>
</organism>
<sequence>MDIHLPEEIVMDILSRLPVQSLLRFKCISKPWKKLISKPYFTRKHLNHAKNDQNFQKFLSCQPYPKDGVLSYYCASLSSTHLVESVQKLDCPSVFKPRHVKIYCCFDGLSIMGVSNYNKRDVVFFLWNPFTRESILLPNPEFPPKKNFICGMGYDSTKNDYKVLKIGLDRNYDRNVSIELLSLKKGFWSKIDEYSSGIFYKFNGSSCLAFVHGAFHWVGYSEKCL</sequence>
<evidence type="ECO:0000259" key="1">
    <source>
        <dbReference type="PROSITE" id="PS50181"/>
    </source>
</evidence>
<dbReference type="InterPro" id="IPR050796">
    <property type="entry name" value="SCF_F-box_component"/>
</dbReference>
<dbReference type="InterPro" id="IPR017451">
    <property type="entry name" value="F-box-assoc_interact_dom"/>
</dbReference>
<proteinExistence type="predicted"/>
<name>A0AAN8U707_SOLBU</name>
<dbReference type="PANTHER" id="PTHR31672:SF13">
    <property type="entry name" value="F-BOX PROTEIN CPR30-LIKE"/>
    <property type="match status" value="1"/>
</dbReference>
<dbReference type="Pfam" id="PF08268">
    <property type="entry name" value="FBA_3"/>
    <property type="match status" value="1"/>
</dbReference>
<dbReference type="Pfam" id="PF00646">
    <property type="entry name" value="F-box"/>
    <property type="match status" value="1"/>
</dbReference>
<dbReference type="SUPFAM" id="SSF81383">
    <property type="entry name" value="F-box domain"/>
    <property type="match status" value="1"/>
</dbReference>
<dbReference type="PROSITE" id="PS50181">
    <property type="entry name" value="FBOX"/>
    <property type="match status" value="1"/>
</dbReference>
<dbReference type="Gene3D" id="1.20.1280.50">
    <property type="match status" value="1"/>
</dbReference>
<accession>A0AAN8U707</accession>
<dbReference type="NCBIfam" id="TIGR01640">
    <property type="entry name" value="F_box_assoc_1"/>
    <property type="match status" value="1"/>
</dbReference>
<evidence type="ECO:0000313" key="3">
    <source>
        <dbReference type="Proteomes" id="UP001371456"/>
    </source>
</evidence>
<comment type="caution">
    <text evidence="2">The sequence shown here is derived from an EMBL/GenBank/DDBJ whole genome shotgun (WGS) entry which is preliminary data.</text>
</comment>
<reference evidence="2 3" key="1">
    <citation type="submission" date="2024-02" db="EMBL/GenBank/DDBJ databases">
        <title>de novo genome assembly of Solanum bulbocastanum strain 11H21.</title>
        <authorList>
            <person name="Hosaka A.J."/>
        </authorList>
    </citation>
    <scope>NUCLEOTIDE SEQUENCE [LARGE SCALE GENOMIC DNA]</scope>
    <source>
        <tissue evidence="2">Young leaves</tissue>
    </source>
</reference>
<dbReference type="CDD" id="cd22157">
    <property type="entry name" value="F-box_AtFBW1-like"/>
    <property type="match status" value="1"/>
</dbReference>